<accession>A0ABM9AC06</accession>
<protein>
    <submittedName>
        <fullName evidence="6">HTH-type transcriptional regulator YidZ</fullName>
    </submittedName>
</protein>
<organism evidence="6 7">
    <name type="scientific">Sinobacterium norvegicum</name>
    <dbReference type="NCBI Taxonomy" id="1641715"/>
    <lineage>
        <taxon>Bacteria</taxon>
        <taxon>Pseudomonadati</taxon>
        <taxon>Pseudomonadota</taxon>
        <taxon>Gammaproteobacteria</taxon>
        <taxon>Cellvibrionales</taxon>
        <taxon>Spongiibacteraceae</taxon>
        <taxon>Sinobacterium</taxon>
    </lineage>
</organism>
<evidence type="ECO:0000313" key="7">
    <source>
        <dbReference type="Proteomes" id="UP000838100"/>
    </source>
</evidence>
<comment type="similarity">
    <text evidence="1">Belongs to the LysR transcriptional regulatory family.</text>
</comment>
<evidence type="ECO:0000256" key="1">
    <source>
        <dbReference type="ARBA" id="ARBA00009437"/>
    </source>
</evidence>
<dbReference type="EMBL" id="CAKLPX010000001">
    <property type="protein sequence ID" value="CAH0990723.1"/>
    <property type="molecule type" value="Genomic_DNA"/>
</dbReference>
<dbReference type="Gene3D" id="1.10.10.10">
    <property type="entry name" value="Winged helix-like DNA-binding domain superfamily/Winged helix DNA-binding domain"/>
    <property type="match status" value="1"/>
</dbReference>
<keyword evidence="2" id="KW-0805">Transcription regulation</keyword>
<dbReference type="PANTHER" id="PTHR30118:SF15">
    <property type="entry name" value="TRANSCRIPTIONAL REGULATORY PROTEIN"/>
    <property type="match status" value="1"/>
</dbReference>
<dbReference type="RefSeq" id="WP_237443399.1">
    <property type="nucleotide sequence ID" value="NZ_CAKLPX010000001.1"/>
</dbReference>
<proteinExistence type="inferred from homology"/>
<dbReference type="SUPFAM" id="SSF53850">
    <property type="entry name" value="Periplasmic binding protein-like II"/>
    <property type="match status" value="1"/>
</dbReference>
<comment type="caution">
    <text evidence="6">The sequence shown here is derived from an EMBL/GenBank/DDBJ whole genome shotgun (WGS) entry which is preliminary data.</text>
</comment>
<dbReference type="InterPro" id="IPR050389">
    <property type="entry name" value="LysR-type_TF"/>
</dbReference>
<keyword evidence="3" id="KW-0238">DNA-binding</keyword>
<dbReference type="Pfam" id="PF00126">
    <property type="entry name" value="HTH_1"/>
    <property type="match status" value="1"/>
</dbReference>
<dbReference type="SUPFAM" id="SSF46785">
    <property type="entry name" value="Winged helix' DNA-binding domain"/>
    <property type="match status" value="1"/>
</dbReference>
<dbReference type="PRINTS" id="PR00039">
    <property type="entry name" value="HTHLYSR"/>
</dbReference>
<name>A0ABM9AC06_9GAMM</name>
<evidence type="ECO:0000313" key="6">
    <source>
        <dbReference type="EMBL" id="CAH0990723.1"/>
    </source>
</evidence>
<dbReference type="InterPro" id="IPR036390">
    <property type="entry name" value="WH_DNA-bd_sf"/>
</dbReference>
<keyword evidence="7" id="KW-1185">Reference proteome</keyword>
<gene>
    <name evidence="6" type="primary">yidZ_1</name>
    <name evidence="6" type="ORF">SIN8267_00818</name>
</gene>
<evidence type="ECO:0000256" key="3">
    <source>
        <dbReference type="ARBA" id="ARBA00023125"/>
    </source>
</evidence>
<evidence type="ECO:0000256" key="2">
    <source>
        <dbReference type="ARBA" id="ARBA00023015"/>
    </source>
</evidence>
<dbReference type="Gene3D" id="3.40.190.10">
    <property type="entry name" value="Periplasmic binding protein-like II"/>
    <property type="match status" value="2"/>
</dbReference>
<reference evidence="6" key="1">
    <citation type="submission" date="2021-12" db="EMBL/GenBank/DDBJ databases">
        <authorList>
            <person name="Rodrigo-Torres L."/>
            <person name="Arahal R. D."/>
            <person name="Lucena T."/>
        </authorList>
    </citation>
    <scope>NUCLEOTIDE SEQUENCE</scope>
    <source>
        <strain evidence="6">CECT 8267</strain>
    </source>
</reference>
<dbReference type="PANTHER" id="PTHR30118">
    <property type="entry name" value="HTH-TYPE TRANSCRIPTIONAL REGULATOR LEUO-RELATED"/>
    <property type="match status" value="1"/>
</dbReference>
<evidence type="ECO:0000259" key="5">
    <source>
        <dbReference type="PROSITE" id="PS50931"/>
    </source>
</evidence>
<dbReference type="InterPro" id="IPR000847">
    <property type="entry name" value="LysR_HTH_N"/>
</dbReference>
<dbReference type="Proteomes" id="UP000838100">
    <property type="component" value="Unassembled WGS sequence"/>
</dbReference>
<evidence type="ECO:0000256" key="4">
    <source>
        <dbReference type="ARBA" id="ARBA00023163"/>
    </source>
</evidence>
<dbReference type="Pfam" id="PF03466">
    <property type="entry name" value="LysR_substrate"/>
    <property type="match status" value="1"/>
</dbReference>
<keyword evidence="4" id="KW-0804">Transcription</keyword>
<sequence length="317" mass="36094">MKKNNKTKDLFTSLDLNLLRVFLILSQELNTRKTAERLHVSQPAISRSLQKLRNHFGDELFVKSLNGMKPTGKGEQLMQTLPPILNSLSDIVNYHNDFNPSELTGTLKIAIHPLLSIAMANTLFEEIQKQAPKLCVNFLSWNNQTPELLMKNEATCGINYFPIDISKEIIQKPVGNDNFCIYVAEDHPLKGPYISPQDFINYPLATIIIPGWNQAYPLAEVVLSRYGITPTIKLRTEVPKVAFDILAHSDLLLPASSLISPEDTKGLRKLKISKEINMEDIPSQFAVFYHYRNRQNPYHLWLTKLIENELRTLEQGA</sequence>
<dbReference type="PROSITE" id="PS50931">
    <property type="entry name" value="HTH_LYSR"/>
    <property type="match status" value="1"/>
</dbReference>
<dbReference type="InterPro" id="IPR036388">
    <property type="entry name" value="WH-like_DNA-bd_sf"/>
</dbReference>
<dbReference type="InterPro" id="IPR005119">
    <property type="entry name" value="LysR_subst-bd"/>
</dbReference>
<feature type="domain" description="HTH lysR-type" evidence="5">
    <location>
        <begin position="14"/>
        <end position="71"/>
    </location>
</feature>